<evidence type="ECO:0000313" key="3">
    <source>
        <dbReference type="Proteomes" id="UP000033900"/>
    </source>
</evidence>
<feature type="chain" id="PRO_5039158138" evidence="1">
    <location>
        <begin position="26"/>
        <end position="126"/>
    </location>
</feature>
<evidence type="ECO:0000256" key="1">
    <source>
        <dbReference type="SAM" id="SignalP"/>
    </source>
</evidence>
<evidence type="ECO:0000313" key="2">
    <source>
        <dbReference type="EMBL" id="KJL48564.1"/>
    </source>
</evidence>
<dbReference type="EMBL" id="JYJB01000007">
    <property type="protein sequence ID" value="KJL48564.1"/>
    <property type="molecule type" value="Genomic_DNA"/>
</dbReference>
<sequence length="126" mass="13281">MRAAVSSSIVAVFGASLILSGCASGGNAGFCGPLLDDTEIAAVAFNPVVPGMDVTAHVRDRLELVEKLSPAADLADELETWKAYLEKVVDVTDADLSGTFDAYHDDPAVEKAGTALRDYYTDVCLR</sequence>
<dbReference type="PROSITE" id="PS51257">
    <property type="entry name" value="PROKAR_LIPOPROTEIN"/>
    <property type="match status" value="1"/>
</dbReference>
<dbReference type="OrthoDB" id="5070877at2"/>
<accession>A0A0M2HVT0</accession>
<name>A0A0M2HVT0_9MICO</name>
<dbReference type="RefSeq" id="WP_152641771.1">
    <property type="nucleotide sequence ID" value="NZ_JYJB01000007.1"/>
</dbReference>
<reference evidence="2 3" key="1">
    <citation type="submission" date="2015-02" db="EMBL/GenBank/DDBJ databases">
        <title>Draft genome sequences of ten Microbacterium spp. with emphasis on heavy metal contaminated environments.</title>
        <authorList>
            <person name="Corretto E."/>
        </authorList>
    </citation>
    <scope>NUCLEOTIDE SEQUENCE [LARGE SCALE GENOMIC DNA]</scope>
    <source>
        <strain evidence="2 3">SA35</strain>
    </source>
</reference>
<keyword evidence="3" id="KW-1185">Reference proteome</keyword>
<organism evidence="2 3">
    <name type="scientific">Microbacterium hydrocarbonoxydans</name>
    <dbReference type="NCBI Taxonomy" id="273678"/>
    <lineage>
        <taxon>Bacteria</taxon>
        <taxon>Bacillati</taxon>
        <taxon>Actinomycetota</taxon>
        <taxon>Actinomycetes</taxon>
        <taxon>Micrococcales</taxon>
        <taxon>Microbacteriaceae</taxon>
        <taxon>Microbacterium</taxon>
    </lineage>
</organism>
<dbReference type="Proteomes" id="UP000033900">
    <property type="component" value="Unassembled WGS sequence"/>
</dbReference>
<comment type="caution">
    <text evidence="2">The sequence shown here is derived from an EMBL/GenBank/DDBJ whole genome shotgun (WGS) entry which is preliminary data.</text>
</comment>
<gene>
    <name evidence="2" type="ORF">RS84_01325</name>
</gene>
<proteinExistence type="predicted"/>
<dbReference type="AlphaFoldDB" id="A0A0M2HVT0"/>
<dbReference type="PATRIC" id="fig|273678.4.peg.1324"/>
<protein>
    <submittedName>
        <fullName evidence="2">Uncharacterized protein</fullName>
    </submittedName>
</protein>
<feature type="signal peptide" evidence="1">
    <location>
        <begin position="1"/>
        <end position="25"/>
    </location>
</feature>
<keyword evidence="1" id="KW-0732">Signal</keyword>